<reference evidence="1 2" key="1">
    <citation type="submission" date="2017-09" db="EMBL/GenBank/DDBJ databases">
        <title>Depth-based differentiation of microbial function through sediment-hosted aquifers and enrichment of novel symbionts in the deep terrestrial subsurface.</title>
        <authorList>
            <person name="Probst A.J."/>
            <person name="Ladd B."/>
            <person name="Jarett J.K."/>
            <person name="Geller-Mcgrath D.E."/>
            <person name="Sieber C.M."/>
            <person name="Emerson J.B."/>
            <person name="Anantharaman K."/>
            <person name="Thomas B.C."/>
            <person name="Malmstrom R."/>
            <person name="Stieglmeier M."/>
            <person name="Klingl A."/>
            <person name="Woyke T."/>
            <person name="Ryan C.M."/>
            <person name="Banfield J.F."/>
        </authorList>
    </citation>
    <scope>NUCLEOTIDE SEQUENCE [LARGE SCALE GENOMIC DNA]</scope>
    <source>
        <strain evidence="1">CG10_big_fil_rev_8_21_14_0_10_49_38</strain>
    </source>
</reference>
<organism evidence="1 2">
    <name type="scientific">Candidatus Vogelbacteria bacterium CG10_big_fil_rev_8_21_14_0_10_49_38</name>
    <dbReference type="NCBI Taxonomy" id="1975043"/>
    <lineage>
        <taxon>Bacteria</taxon>
        <taxon>Candidatus Vogeliibacteriota</taxon>
    </lineage>
</organism>
<dbReference type="AlphaFoldDB" id="A0A2H0RHT0"/>
<accession>A0A2H0RHT0</accession>
<gene>
    <name evidence="1" type="ORF">COV08_01860</name>
</gene>
<dbReference type="EMBL" id="PCYK01000014">
    <property type="protein sequence ID" value="PIR46000.1"/>
    <property type="molecule type" value="Genomic_DNA"/>
</dbReference>
<protein>
    <submittedName>
        <fullName evidence="1">Uncharacterized protein</fullName>
    </submittedName>
</protein>
<name>A0A2H0RHT0_9BACT</name>
<dbReference type="Proteomes" id="UP000230431">
    <property type="component" value="Unassembled WGS sequence"/>
</dbReference>
<evidence type="ECO:0000313" key="1">
    <source>
        <dbReference type="EMBL" id="PIR46000.1"/>
    </source>
</evidence>
<evidence type="ECO:0000313" key="2">
    <source>
        <dbReference type="Proteomes" id="UP000230431"/>
    </source>
</evidence>
<comment type="caution">
    <text evidence="1">The sequence shown here is derived from an EMBL/GenBank/DDBJ whole genome shotgun (WGS) entry which is preliminary data.</text>
</comment>
<proteinExistence type="predicted"/>
<sequence>MFVGVAGFLGLVGVADAAATKVYVCHYTDSETNEVVLIEVSENAVPTLIDKGDILLPPDAVDCSGEIVIPPEAL</sequence>